<dbReference type="Proteomes" id="UP000001213">
    <property type="component" value="Chromosome"/>
</dbReference>
<dbReference type="RefSeq" id="WP_013125413.1">
    <property type="nucleotide sequence ID" value="NC_014158.1"/>
</dbReference>
<dbReference type="KEGG" id="tpr:Tpau_0735"/>
<dbReference type="AlphaFoldDB" id="D5UTL8"/>
<protein>
    <recommendedName>
        <fullName evidence="3">Transcriptional regulator, AbiEi antitoxin, Type IV TA system</fullName>
    </recommendedName>
</protein>
<sequence>MGKLLTRSYLLATGWTSAGISRAVAGAELIRLATGVYAKADDYPPWELYRMRVLATALSCDGVLSHESAAVLHDIPVLQPSRSDVHFTVDRSHGGGRRPGVHVHPRPLGDAEITTVDGARVTSRCRTALDVAMSGDLIRAVAAIDSVRLARRYPAPTDPVPVTLTALTETLDRLGRRRGSAIARRALALSVECSESAGESWSRMLMHAWGMPRPRLQTAYHLDGRTHFADFEWGSLVGEFDGRSKYGESADRRAATLEAEKERHAAFTAHGVEIVRWGWRDLIDDGLLQRKLAAAFARHGLPTAA</sequence>
<name>D5UTL8_TSUPD</name>
<dbReference type="eggNOG" id="COG5340">
    <property type="taxonomic scope" value="Bacteria"/>
</dbReference>
<dbReference type="EMBL" id="CP001966">
    <property type="protein sequence ID" value="ADG77372.1"/>
    <property type="molecule type" value="Genomic_DNA"/>
</dbReference>
<evidence type="ECO:0000313" key="1">
    <source>
        <dbReference type="EMBL" id="ADG77372.1"/>
    </source>
</evidence>
<organism evidence="1 2">
    <name type="scientific">Tsukamurella paurometabola (strain ATCC 8368 / DSM 20162 / CCUG 35730 / CIP 100753 / JCM 10117 / KCTC 9821 / NBRC 16120 / NCIMB 702349 / NCTC 13040)</name>
    <name type="common">Corynebacterium paurometabolum</name>
    <dbReference type="NCBI Taxonomy" id="521096"/>
    <lineage>
        <taxon>Bacteria</taxon>
        <taxon>Bacillati</taxon>
        <taxon>Actinomycetota</taxon>
        <taxon>Actinomycetes</taxon>
        <taxon>Mycobacteriales</taxon>
        <taxon>Tsukamurellaceae</taxon>
        <taxon>Tsukamurella</taxon>
    </lineage>
</organism>
<evidence type="ECO:0008006" key="3">
    <source>
        <dbReference type="Google" id="ProtNLM"/>
    </source>
</evidence>
<reference evidence="1 2" key="2">
    <citation type="journal article" date="2011" name="Stand. Genomic Sci.">
        <title>Complete genome sequence of Tsukamurella paurometabola type strain (no. 33).</title>
        <authorList>
            <person name="Munk A.C."/>
            <person name="Lapidus A."/>
            <person name="Lucas S."/>
            <person name="Nolan M."/>
            <person name="Tice H."/>
            <person name="Cheng J.F."/>
            <person name="Del Rio T.G."/>
            <person name="Goodwin L."/>
            <person name="Pitluck S."/>
            <person name="Liolios K."/>
            <person name="Huntemann M."/>
            <person name="Ivanova N."/>
            <person name="Mavromatis K."/>
            <person name="Mikhailova N."/>
            <person name="Pati A."/>
            <person name="Chen A."/>
            <person name="Palaniappan K."/>
            <person name="Tapia R."/>
            <person name="Han C."/>
            <person name="Land M."/>
            <person name="Hauser L."/>
            <person name="Chang Y.J."/>
            <person name="Jeffries C.D."/>
            <person name="Brettin T."/>
            <person name="Yasawong M."/>
            <person name="Brambilla E.M."/>
            <person name="Rohde M."/>
            <person name="Sikorski J."/>
            <person name="Goker M."/>
            <person name="Detter J.C."/>
            <person name="Woyke T."/>
            <person name="Bristow J."/>
            <person name="Eisen J.A."/>
            <person name="Markowitz V."/>
            <person name="Hugenholtz P."/>
            <person name="Kyrpides N.C."/>
            <person name="Klenk H.P."/>
        </authorList>
    </citation>
    <scope>NUCLEOTIDE SEQUENCE [LARGE SCALE GENOMIC DNA]</scope>
    <source>
        <strain evidence="2">ATCC 8368 / DSM 20162 / CCUG 35730 / CIP 100753 / JCM 10117 / KCTC 9821 / NBRC 16120 / NCIMB 702349 / NCTC 13040</strain>
    </source>
</reference>
<keyword evidence="2" id="KW-1185">Reference proteome</keyword>
<gene>
    <name evidence="1" type="ordered locus">Tpau_0735</name>
</gene>
<accession>D5UTL8</accession>
<evidence type="ECO:0000313" key="2">
    <source>
        <dbReference type="Proteomes" id="UP000001213"/>
    </source>
</evidence>
<reference evidence="2" key="1">
    <citation type="submission" date="2010-03" db="EMBL/GenBank/DDBJ databases">
        <title>The complete chromosome of Tsukamurella paurometabola DSM 20162.</title>
        <authorList>
            <consortium name="US DOE Joint Genome Institute (JGI-PGF)"/>
            <person name="Lucas S."/>
            <person name="Copeland A."/>
            <person name="Lapidus A."/>
            <person name="Glavina del Rio T."/>
            <person name="Dalin E."/>
            <person name="Tice H."/>
            <person name="Bruce D."/>
            <person name="Goodwin L."/>
            <person name="Pitluck S."/>
            <person name="Kyrpides N."/>
            <person name="Mavromatis K."/>
            <person name="Ivanova N."/>
            <person name="Mikhailova N."/>
            <person name="Munk A.C."/>
            <person name="Brettin T."/>
            <person name="Detter J.C."/>
            <person name="Tapia R."/>
            <person name="Han C."/>
            <person name="Larimer F."/>
            <person name="Land M."/>
            <person name="Hauser L."/>
            <person name="Markowitz V."/>
            <person name="Cheng J.-F."/>
            <person name="Hugenholtz P."/>
            <person name="Woyke T."/>
            <person name="Wu D."/>
            <person name="Jando M."/>
            <person name="Brambilla E."/>
            <person name="Klenk H.-P."/>
            <person name="Eisen J.A."/>
        </authorList>
    </citation>
    <scope>NUCLEOTIDE SEQUENCE [LARGE SCALE GENOMIC DNA]</scope>
    <source>
        <strain evidence="2">ATCC 8368 / DSM 20162 / CCUG 35730 / CIP 100753 / JCM 10117 / KCTC 9821 / NBRC 16120 / NCIMB 702349 / NCTC 13040</strain>
    </source>
</reference>
<proteinExistence type="predicted"/>
<dbReference type="HOGENOM" id="CLU_052626_4_0_11"/>
<dbReference type="STRING" id="521096.Tpau_0735"/>